<sequence length="121" mass="13957">MPKCRCDGLVSFGVNRDKGKYVVDCSSCKQTCKMADVNFKEDHVSGSVGEILINAGCWNTPFNKIINDKEAIDKPYVDPEYWKDVGFKPYYIPEEPDEVFLIEEGEEIEESWITGLHRYFF</sequence>
<evidence type="ECO:0000313" key="1">
    <source>
        <dbReference type="EMBL" id="CAI9260295.1"/>
    </source>
</evidence>
<protein>
    <submittedName>
        <fullName evidence="1">Uncharacterized protein</fullName>
    </submittedName>
</protein>
<proteinExistence type="predicted"/>
<keyword evidence="2" id="KW-1185">Reference proteome</keyword>
<dbReference type="Proteomes" id="UP001177003">
    <property type="component" value="Chromosome 0"/>
</dbReference>
<accession>A0AA35Y0L5</accession>
<name>A0AA35Y0L5_LACSI</name>
<reference evidence="1" key="1">
    <citation type="submission" date="2023-04" db="EMBL/GenBank/DDBJ databases">
        <authorList>
            <person name="Vijverberg K."/>
            <person name="Xiong W."/>
            <person name="Schranz E."/>
        </authorList>
    </citation>
    <scope>NUCLEOTIDE SEQUENCE</scope>
</reference>
<evidence type="ECO:0000313" key="2">
    <source>
        <dbReference type="Proteomes" id="UP001177003"/>
    </source>
</evidence>
<dbReference type="AlphaFoldDB" id="A0AA35Y0L5"/>
<dbReference type="EMBL" id="OX465086">
    <property type="protein sequence ID" value="CAI9260295.1"/>
    <property type="molecule type" value="Genomic_DNA"/>
</dbReference>
<organism evidence="1 2">
    <name type="scientific">Lactuca saligna</name>
    <name type="common">Willowleaf lettuce</name>
    <dbReference type="NCBI Taxonomy" id="75948"/>
    <lineage>
        <taxon>Eukaryota</taxon>
        <taxon>Viridiplantae</taxon>
        <taxon>Streptophyta</taxon>
        <taxon>Embryophyta</taxon>
        <taxon>Tracheophyta</taxon>
        <taxon>Spermatophyta</taxon>
        <taxon>Magnoliopsida</taxon>
        <taxon>eudicotyledons</taxon>
        <taxon>Gunneridae</taxon>
        <taxon>Pentapetalae</taxon>
        <taxon>asterids</taxon>
        <taxon>campanulids</taxon>
        <taxon>Asterales</taxon>
        <taxon>Asteraceae</taxon>
        <taxon>Cichorioideae</taxon>
        <taxon>Cichorieae</taxon>
        <taxon>Lactucinae</taxon>
        <taxon>Lactuca</taxon>
    </lineage>
</organism>
<gene>
    <name evidence="1" type="ORF">LSALG_LOCUS1133</name>
</gene>